<keyword evidence="4" id="KW-1003">Cell membrane</keyword>
<dbReference type="SUPFAM" id="SSF101801">
    <property type="entry name" value="Surface presentation of antigens (SPOA)"/>
    <property type="match status" value="1"/>
</dbReference>
<dbReference type="Proteomes" id="UP000180253">
    <property type="component" value="Unassembled WGS sequence"/>
</dbReference>
<sequence length="105" mass="11345">MKDVQPVEFTEVTQNSASGEKMFTGLDKRMLKGVQVELECIVGDTEISLDKLYSLQAGEVVKLGQSTQEPIKLCLNGNVVAMGRLVAAEGKFGVEITDVPVLSDE</sequence>
<dbReference type="EMBL" id="MNAN01000018">
    <property type="protein sequence ID" value="OHU97346.1"/>
    <property type="molecule type" value="Genomic_DNA"/>
</dbReference>
<protein>
    <recommendedName>
        <fullName evidence="3">Flagellar motor switch protein FliN</fullName>
    </recommendedName>
</protein>
<feature type="domain" description="Flagellar motor switch protein FliN-like C-terminal" evidence="8">
    <location>
        <begin position="30"/>
        <end position="99"/>
    </location>
</feature>
<dbReference type="GO" id="GO:0009425">
    <property type="term" value="C:bacterial-type flagellum basal body"/>
    <property type="evidence" value="ECO:0007669"/>
    <property type="project" value="InterPro"/>
</dbReference>
<dbReference type="AlphaFoldDB" id="A0A1S1ND33"/>
<dbReference type="STRING" id="327939.BIW53_03220"/>
<evidence type="ECO:0000256" key="3">
    <source>
        <dbReference type="ARBA" id="ARBA00021897"/>
    </source>
</evidence>
<dbReference type="GO" id="GO:0005886">
    <property type="term" value="C:plasma membrane"/>
    <property type="evidence" value="ECO:0007669"/>
    <property type="project" value="UniProtKB-SubCell"/>
</dbReference>
<comment type="subcellular location">
    <subcellularLocation>
        <location evidence="1">Cell membrane</location>
        <topology evidence="1">Peripheral membrane protein</topology>
        <orientation evidence="1">Cytoplasmic side</orientation>
    </subcellularLocation>
</comment>
<dbReference type="GO" id="GO:0006935">
    <property type="term" value="P:chemotaxis"/>
    <property type="evidence" value="ECO:0007669"/>
    <property type="project" value="UniProtKB-KW"/>
</dbReference>
<accession>A0A1S1ND33</accession>
<keyword evidence="7" id="KW-0472">Membrane</keyword>
<dbReference type="RefSeq" id="WP_070990375.1">
    <property type="nucleotide sequence ID" value="NZ_CBCSHD010000008.1"/>
</dbReference>
<dbReference type="InterPro" id="IPR051469">
    <property type="entry name" value="FliN/MopA/SpaO"/>
</dbReference>
<dbReference type="PANTHER" id="PTHR43484:SF1">
    <property type="entry name" value="FLAGELLAR MOTOR SWITCH PROTEIN FLIN"/>
    <property type="match status" value="1"/>
</dbReference>
<evidence type="ECO:0000256" key="7">
    <source>
        <dbReference type="ARBA" id="ARBA00023136"/>
    </source>
</evidence>
<evidence type="ECO:0000256" key="2">
    <source>
        <dbReference type="ARBA" id="ARBA00009226"/>
    </source>
</evidence>
<comment type="caution">
    <text evidence="9">The sequence shown here is derived from an EMBL/GenBank/DDBJ whole genome shotgun (WGS) entry which is preliminary data.</text>
</comment>
<dbReference type="GO" id="GO:0003774">
    <property type="term" value="F:cytoskeletal motor activity"/>
    <property type="evidence" value="ECO:0007669"/>
    <property type="project" value="InterPro"/>
</dbReference>
<organism evidence="9 10">
    <name type="scientific">Pseudoalteromonas byunsanensis</name>
    <dbReference type="NCBI Taxonomy" id="327939"/>
    <lineage>
        <taxon>Bacteria</taxon>
        <taxon>Pseudomonadati</taxon>
        <taxon>Pseudomonadota</taxon>
        <taxon>Gammaproteobacteria</taxon>
        <taxon>Alteromonadales</taxon>
        <taxon>Pseudoalteromonadaceae</taxon>
        <taxon>Pseudoalteromonas</taxon>
    </lineage>
</organism>
<proteinExistence type="inferred from homology"/>
<comment type="similarity">
    <text evidence="2">Belongs to the FliN/MopA/SpaO family.</text>
</comment>
<keyword evidence="6" id="KW-0283">Flagellar rotation</keyword>
<dbReference type="PANTHER" id="PTHR43484">
    <property type="match status" value="1"/>
</dbReference>
<evidence type="ECO:0000313" key="9">
    <source>
        <dbReference type="EMBL" id="OHU97346.1"/>
    </source>
</evidence>
<keyword evidence="10" id="KW-1185">Reference proteome</keyword>
<name>A0A1S1ND33_9GAMM</name>
<evidence type="ECO:0000256" key="1">
    <source>
        <dbReference type="ARBA" id="ARBA00004413"/>
    </source>
</evidence>
<dbReference type="PRINTS" id="PR00956">
    <property type="entry name" value="FLGMOTORFLIN"/>
</dbReference>
<gene>
    <name evidence="9" type="ORF">BIW53_03220</name>
</gene>
<reference evidence="9 10" key="1">
    <citation type="submission" date="2016-10" db="EMBL/GenBank/DDBJ databases">
        <title>Pseudoalteromonas amylolytica sp. nov., isolated from the surface seawater.</title>
        <authorList>
            <person name="Wu Y.-H."/>
            <person name="Cheng H."/>
            <person name="Jin X.-B."/>
            <person name="Wang C.-S."/>
            <person name="Xu X.-W."/>
        </authorList>
    </citation>
    <scope>NUCLEOTIDE SEQUENCE [LARGE SCALE GENOMIC DNA]</scope>
    <source>
        <strain evidence="9 10">JCM 12483</strain>
    </source>
</reference>
<evidence type="ECO:0000259" key="8">
    <source>
        <dbReference type="Pfam" id="PF01052"/>
    </source>
</evidence>
<dbReference type="Gene3D" id="2.30.330.10">
    <property type="entry name" value="SpoA-like"/>
    <property type="match status" value="1"/>
</dbReference>
<dbReference type="OrthoDB" id="5956226at2"/>
<evidence type="ECO:0000256" key="4">
    <source>
        <dbReference type="ARBA" id="ARBA00022475"/>
    </source>
</evidence>
<dbReference type="InterPro" id="IPR001543">
    <property type="entry name" value="FliN-like_C"/>
</dbReference>
<dbReference type="GO" id="GO:0071973">
    <property type="term" value="P:bacterial-type flagellum-dependent cell motility"/>
    <property type="evidence" value="ECO:0007669"/>
    <property type="project" value="InterPro"/>
</dbReference>
<dbReference type="Pfam" id="PF01052">
    <property type="entry name" value="FliMN_C"/>
    <property type="match status" value="1"/>
</dbReference>
<evidence type="ECO:0000313" key="10">
    <source>
        <dbReference type="Proteomes" id="UP000180253"/>
    </source>
</evidence>
<evidence type="ECO:0000256" key="6">
    <source>
        <dbReference type="ARBA" id="ARBA00022779"/>
    </source>
</evidence>
<dbReference type="InterPro" id="IPR001172">
    <property type="entry name" value="FliN_T3SS_HrcQb"/>
</dbReference>
<keyword evidence="5" id="KW-0145">Chemotaxis</keyword>
<dbReference type="InterPro" id="IPR036429">
    <property type="entry name" value="SpoA-like_sf"/>
</dbReference>
<evidence type="ECO:0000256" key="5">
    <source>
        <dbReference type="ARBA" id="ARBA00022500"/>
    </source>
</evidence>